<evidence type="ECO:0000313" key="4">
    <source>
        <dbReference type="Proteomes" id="UP000319160"/>
    </source>
</evidence>
<dbReference type="OrthoDB" id="674604at2759"/>
<evidence type="ECO:0000313" key="3">
    <source>
        <dbReference type="EMBL" id="TRX97799.1"/>
    </source>
</evidence>
<keyword evidence="1" id="KW-0863">Zinc-finger</keyword>
<dbReference type="SMART" id="SM00343">
    <property type="entry name" value="ZnF_C2HC"/>
    <property type="match status" value="3"/>
</dbReference>
<keyword evidence="1" id="KW-0479">Metal-binding</keyword>
<gene>
    <name evidence="3" type="ORF">FHL15_001554</name>
</gene>
<dbReference type="InterPro" id="IPR036875">
    <property type="entry name" value="Znf_CCHC_sf"/>
</dbReference>
<name>A0A553IC73_9PEZI</name>
<dbReference type="Pfam" id="PF06985">
    <property type="entry name" value="HET"/>
    <property type="match status" value="1"/>
</dbReference>
<dbReference type="STRING" id="2512241.A0A553IC73"/>
<evidence type="ECO:0000259" key="2">
    <source>
        <dbReference type="PROSITE" id="PS50158"/>
    </source>
</evidence>
<dbReference type="PANTHER" id="PTHR10622">
    <property type="entry name" value="HET DOMAIN-CONTAINING PROTEIN"/>
    <property type="match status" value="1"/>
</dbReference>
<keyword evidence="4" id="KW-1185">Reference proteome</keyword>
<evidence type="ECO:0000256" key="1">
    <source>
        <dbReference type="PROSITE-ProRule" id="PRU00047"/>
    </source>
</evidence>
<dbReference type="SUPFAM" id="SSF57756">
    <property type="entry name" value="Retrovirus zinc finger-like domains"/>
    <property type="match status" value="1"/>
</dbReference>
<proteinExistence type="predicted"/>
<feature type="domain" description="CCHC-type" evidence="2">
    <location>
        <begin position="329"/>
        <end position="344"/>
    </location>
</feature>
<accession>A0A553IC73</accession>
<dbReference type="GO" id="GO:0008270">
    <property type="term" value="F:zinc ion binding"/>
    <property type="evidence" value="ECO:0007669"/>
    <property type="project" value="UniProtKB-KW"/>
</dbReference>
<dbReference type="PANTHER" id="PTHR10622:SF13">
    <property type="entry name" value="NACHT DOMAIN-CONTAINING PROTEIN"/>
    <property type="match status" value="1"/>
</dbReference>
<dbReference type="InterPro" id="IPR001878">
    <property type="entry name" value="Znf_CCHC"/>
</dbReference>
<protein>
    <recommendedName>
        <fullName evidence="2">CCHC-type domain-containing protein</fullName>
    </recommendedName>
</protein>
<dbReference type="InterPro" id="IPR010730">
    <property type="entry name" value="HET"/>
</dbReference>
<reference evidence="4" key="1">
    <citation type="submission" date="2019-06" db="EMBL/GenBank/DDBJ databases">
        <title>Draft genome sequence of the griseofulvin-producing fungus Xylaria cubensis strain G536.</title>
        <authorList>
            <person name="Mead M.E."/>
            <person name="Raja H.A."/>
            <person name="Steenwyk J.L."/>
            <person name="Knowles S.L."/>
            <person name="Oberlies N.H."/>
            <person name="Rokas A."/>
        </authorList>
    </citation>
    <scope>NUCLEOTIDE SEQUENCE [LARGE SCALE GENOMIC DNA]</scope>
    <source>
        <strain evidence="4">G536</strain>
    </source>
</reference>
<keyword evidence="1" id="KW-0862">Zinc</keyword>
<dbReference type="AlphaFoldDB" id="A0A553IC73"/>
<dbReference type="PROSITE" id="PS50158">
    <property type="entry name" value="ZF_CCHC"/>
    <property type="match status" value="1"/>
</dbReference>
<organism evidence="3 4">
    <name type="scientific">Xylaria flabelliformis</name>
    <dbReference type="NCBI Taxonomy" id="2512241"/>
    <lineage>
        <taxon>Eukaryota</taxon>
        <taxon>Fungi</taxon>
        <taxon>Dikarya</taxon>
        <taxon>Ascomycota</taxon>
        <taxon>Pezizomycotina</taxon>
        <taxon>Sordariomycetes</taxon>
        <taxon>Xylariomycetidae</taxon>
        <taxon>Xylariales</taxon>
        <taxon>Xylariaceae</taxon>
        <taxon>Xylaria</taxon>
    </lineage>
</organism>
<dbReference type="Pfam" id="PF00098">
    <property type="entry name" value="zf-CCHC"/>
    <property type="match status" value="1"/>
</dbReference>
<dbReference type="Gene3D" id="4.10.60.10">
    <property type="entry name" value="Zinc finger, CCHC-type"/>
    <property type="match status" value="1"/>
</dbReference>
<comment type="caution">
    <text evidence="3">The sequence shown here is derived from an EMBL/GenBank/DDBJ whole genome shotgun (WGS) entry which is preliminary data.</text>
</comment>
<sequence>MRLLKIEDEDFSLTKVYANGDDDGDDHVPPYAIVSHTWGDEEDEILMTDIKENKYKSKASYLKLKLCSAKAYAEGLRHIWMDTCCINQTDTVELTRSINSMYRWYQNAARCYVYLSDVQFAPAESAAAPPLSKVDWEPAFRQSRWFTRGWTLQELLAPRSVEFLSSDGVKLGDKASLEREIHQITGIDLAALGGTDLSRFSFEKRMSWAGGRRTKWVEDIIYSLLGIFGVYLPLIYGEGKDNAHRRLRDEIEKLPSEKSQLANFYRTESVDNSFEPGGFCDKCDEPGHNANDLHCYKCQKHGHYANEVHCYDCGEYGHFAAVHRSQEVCSECGEYGHYKPDCPKRTIRSDD</sequence>
<dbReference type="EMBL" id="VFLP01000005">
    <property type="protein sequence ID" value="TRX97799.1"/>
    <property type="molecule type" value="Genomic_DNA"/>
</dbReference>
<dbReference type="Proteomes" id="UP000319160">
    <property type="component" value="Unassembled WGS sequence"/>
</dbReference>
<dbReference type="GO" id="GO:0003676">
    <property type="term" value="F:nucleic acid binding"/>
    <property type="evidence" value="ECO:0007669"/>
    <property type="project" value="InterPro"/>
</dbReference>